<evidence type="ECO:0000256" key="1">
    <source>
        <dbReference type="SAM" id="MobiDB-lite"/>
    </source>
</evidence>
<sequence length="23" mass="2544">MTHHVMNQMGHEAPNMVGVNTAH</sequence>
<feature type="region of interest" description="Disordered" evidence="1">
    <location>
        <begin position="1"/>
        <end position="23"/>
    </location>
</feature>
<gene>
    <name evidence="2" type="ORF">METZ01_LOCUS239544</name>
</gene>
<reference evidence="2" key="1">
    <citation type="submission" date="2018-05" db="EMBL/GenBank/DDBJ databases">
        <authorList>
            <person name="Lanie J.A."/>
            <person name="Ng W.-L."/>
            <person name="Kazmierczak K.M."/>
            <person name="Andrzejewski T.M."/>
            <person name="Davidsen T.M."/>
            <person name="Wayne K.J."/>
            <person name="Tettelin H."/>
            <person name="Glass J.I."/>
            <person name="Rusch D."/>
            <person name="Podicherti R."/>
            <person name="Tsui H.-C.T."/>
            <person name="Winkler M.E."/>
        </authorList>
    </citation>
    <scope>NUCLEOTIDE SEQUENCE</scope>
</reference>
<organism evidence="2">
    <name type="scientific">marine metagenome</name>
    <dbReference type="NCBI Taxonomy" id="408172"/>
    <lineage>
        <taxon>unclassified sequences</taxon>
        <taxon>metagenomes</taxon>
        <taxon>ecological metagenomes</taxon>
    </lineage>
</organism>
<dbReference type="AlphaFoldDB" id="A0A382HHB7"/>
<proteinExistence type="predicted"/>
<evidence type="ECO:0000313" key="2">
    <source>
        <dbReference type="EMBL" id="SVB86690.1"/>
    </source>
</evidence>
<protein>
    <submittedName>
        <fullName evidence="2">Uncharacterized protein</fullName>
    </submittedName>
</protein>
<accession>A0A382HHB7</accession>
<name>A0A382HHB7_9ZZZZ</name>
<dbReference type="EMBL" id="UINC01061278">
    <property type="protein sequence ID" value="SVB86690.1"/>
    <property type="molecule type" value="Genomic_DNA"/>
</dbReference>